<evidence type="ECO:0000313" key="4">
    <source>
        <dbReference type="Proteomes" id="UP000005408"/>
    </source>
</evidence>
<feature type="region of interest" description="Disordered" evidence="1">
    <location>
        <begin position="112"/>
        <end position="184"/>
    </location>
</feature>
<protein>
    <submittedName>
        <fullName evidence="3">Uncharacterized protein</fullName>
    </submittedName>
</protein>
<keyword evidence="2" id="KW-0472">Membrane</keyword>
<feature type="compositionally biased region" description="Polar residues" evidence="1">
    <location>
        <begin position="112"/>
        <end position="126"/>
    </location>
</feature>
<keyword evidence="4" id="KW-1185">Reference proteome</keyword>
<evidence type="ECO:0000313" key="3">
    <source>
        <dbReference type="EnsemblMetazoa" id="G16457.5:cds"/>
    </source>
</evidence>
<feature type="region of interest" description="Disordered" evidence="1">
    <location>
        <begin position="196"/>
        <end position="215"/>
    </location>
</feature>
<sequence length="247" mass="28023">MQCICSTGYRDKHLGLVAMASVTTDNVTNSPSNGSLVGPATPVDNSLWGQIEQFYSDKNNMAMYLVLPLIVLVYGGCSLIFCIYKCMGYCKKSKRRKDRQLLIKENRRRSIVTQRQVDNRPRSTASIHPEITQTTEQKTRTTPLPWEVPDNSETKVKQMDARSKHGNTMPQKGPKTHTGKTPPPPYQEVEDVIYLSGPKQPGYPTSGYQPKKQEYSPLELTKQLLRIGDEEKNLMRGRKKRLVFTTD</sequence>
<evidence type="ECO:0000256" key="1">
    <source>
        <dbReference type="SAM" id="MobiDB-lite"/>
    </source>
</evidence>
<evidence type="ECO:0000256" key="2">
    <source>
        <dbReference type="SAM" id="Phobius"/>
    </source>
</evidence>
<dbReference type="OrthoDB" id="6120632at2759"/>
<feature type="compositionally biased region" description="Basic and acidic residues" evidence="1">
    <location>
        <begin position="152"/>
        <end position="163"/>
    </location>
</feature>
<dbReference type="EnsemblMetazoa" id="G16457.5">
    <property type="protein sequence ID" value="G16457.5:cds"/>
    <property type="gene ID" value="G16457"/>
</dbReference>
<proteinExistence type="predicted"/>
<dbReference type="AlphaFoldDB" id="A0A8W8IYM2"/>
<feature type="transmembrane region" description="Helical" evidence="2">
    <location>
        <begin position="62"/>
        <end position="87"/>
    </location>
</feature>
<dbReference type="Proteomes" id="UP000005408">
    <property type="component" value="Unassembled WGS sequence"/>
</dbReference>
<name>A0A8W8IYM2_MAGGI</name>
<accession>A0A8W8IYM2</accession>
<dbReference type="OMA" id="PSKRNTH"/>
<keyword evidence="2" id="KW-0812">Transmembrane</keyword>
<feature type="compositionally biased region" description="Low complexity" evidence="1">
    <location>
        <begin position="132"/>
        <end position="142"/>
    </location>
</feature>
<keyword evidence="2" id="KW-1133">Transmembrane helix</keyword>
<reference evidence="3" key="1">
    <citation type="submission" date="2022-08" db="UniProtKB">
        <authorList>
            <consortium name="EnsemblMetazoa"/>
        </authorList>
    </citation>
    <scope>IDENTIFICATION</scope>
    <source>
        <strain evidence="3">05x7-T-G4-1.051#20</strain>
    </source>
</reference>
<organism evidence="3 4">
    <name type="scientific">Magallana gigas</name>
    <name type="common">Pacific oyster</name>
    <name type="synonym">Crassostrea gigas</name>
    <dbReference type="NCBI Taxonomy" id="29159"/>
    <lineage>
        <taxon>Eukaryota</taxon>
        <taxon>Metazoa</taxon>
        <taxon>Spiralia</taxon>
        <taxon>Lophotrochozoa</taxon>
        <taxon>Mollusca</taxon>
        <taxon>Bivalvia</taxon>
        <taxon>Autobranchia</taxon>
        <taxon>Pteriomorphia</taxon>
        <taxon>Ostreida</taxon>
        <taxon>Ostreoidea</taxon>
        <taxon>Ostreidae</taxon>
        <taxon>Magallana</taxon>
    </lineage>
</organism>